<feature type="region of interest" description="Disordered" evidence="1">
    <location>
        <begin position="1"/>
        <end position="23"/>
    </location>
</feature>
<sequence>MQIPETPEIGSSKVQLGGSRRRCQSGIGGIEPGQYLPGLDHGPGIDQAGSDLAGNAEGERDFVTRANLSRVVEALVSRTLAKNARQYRPGGFGRYRLLAAGGEQREQQESILRKGCVQPHAVPYGQVRIGVSVCTAQNEH</sequence>
<organism evidence="2 3">
    <name type="scientific">Candidatus Accumulibacter phosphatis</name>
    <dbReference type="NCBI Taxonomy" id="327160"/>
    <lineage>
        <taxon>Bacteria</taxon>
        <taxon>Pseudomonadati</taxon>
        <taxon>Pseudomonadota</taxon>
        <taxon>Betaproteobacteria</taxon>
        <taxon>Candidatus Accumulibacter</taxon>
    </lineage>
</organism>
<evidence type="ECO:0000313" key="3">
    <source>
        <dbReference type="Proteomes" id="UP000020077"/>
    </source>
</evidence>
<protein>
    <submittedName>
        <fullName evidence="2">Uncharacterized protein</fullName>
    </submittedName>
</protein>
<comment type="caution">
    <text evidence="2">The sequence shown here is derived from an EMBL/GenBank/DDBJ whole genome shotgun (WGS) entry which is preliminary data.</text>
</comment>
<reference evidence="2 3" key="1">
    <citation type="submission" date="2014-02" db="EMBL/GenBank/DDBJ databases">
        <title>Expanding our view of genomic diversity in Candidatus Accumulibacter clades.</title>
        <authorList>
            <person name="Skennerton C.T."/>
            <person name="Barr J.J."/>
            <person name="Slater F.R."/>
            <person name="Bond P.L."/>
            <person name="Tyson G.W."/>
        </authorList>
    </citation>
    <scope>NUCLEOTIDE SEQUENCE [LARGE SCALE GENOMIC DNA]</scope>
    <source>
        <strain evidence="3">BA-91</strain>
    </source>
</reference>
<gene>
    <name evidence="2" type="ORF">AW09_001725</name>
</gene>
<dbReference type="EMBL" id="JDVG02000293">
    <property type="protein sequence ID" value="KFB73058.1"/>
    <property type="molecule type" value="Genomic_DNA"/>
</dbReference>
<proteinExistence type="predicted"/>
<name>A0A080LWK9_9PROT</name>
<dbReference type="AlphaFoldDB" id="A0A080LWK9"/>
<accession>A0A080LWK9</accession>
<evidence type="ECO:0000256" key="1">
    <source>
        <dbReference type="SAM" id="MobiDB-lite"/>
    </source>
</evidence>
<evidence type="ECO:0000313" key="2">
    <source>
        <dbReference type="EMBL" id="KFB73058.1"/>
    </source>
</evidence>
<dbReference type="Proteomes" id="UP000020077">
    <property type="component" value="Unassembled WGS sequence"/>
</dbReference>